<comment type="caution">
    <text evidence="2">The sequence shown here is derived from an EMBL/GenBank/DDBJ whole genome shotgun (WGS) entry which is preliminary data.</text>
</comment>
<sequence>MEVVAAVYQVLGGQQAAPFCLSRIGHHEVASGVMRAWGQGIAGSNPAPGRVRDRVHSAAYVVLLLLVLIVMVAMGVRRHGHAAGSGPRAAMRAILFRVVDCCSFWLHV</sequence>
<name>A0ABP5RJI0_9ACTN</name>
<accession>A0ABP5RJI0</accession>
<reference evidence="3" key="1">
    <citation type="journal article" date="2019" name="Int. J. Syst. Evol. Microbiol.">
        <title>The Global Catalogue of Microorganisms (GCM) 10K type strain sequencing project: providing services to taxonomists for standard genome sequencing and annotation.</title>
        <authorList>
            <consortium name="The Broad Institute Genomics Platform"/>
            <consortium name="The Broad Institute Genome Sequencing Center for Infectious Disease"/>
            <person name="Wu L."/>
            <person name="Ma J."/>
        </authorList>
    </citation>
    <scope>NUCLEOTIDE SEQUENCE [LARGE SCALE GENOMIC DNA]</scope>
    <source>
        <strain evidence="3">JCM 7356</strain>
    </source>
</reference>
<dbReference type="EMBL" id="BAAATR010000030">
    <property type="protein sequence ID" value="GAA2263956.1"/>
    <property type="molecule type" value="Genomic_DNA"/>
</dbReference>
<dbReference type="Proteomes" id="UP001500305">
    <property type="component" value="Unassembled WGS sequence"/>
</dbReference>
<keyword evidence="3" id="KW-1185">Reference proteome</keyword>
<gene>
    <name evidence="2" type="ORF">GCM10010430_55660</name>
</gene>
<keyword evidence="1" id="KW-1133">Transmembrane helix</keyword>
<protein>
    <submittedName>
        <fullName evidence="2">Uncharacterized protein</fullName>
    </submittedName>
</protein>
<proteinExistence type="predicted"/>
<organism evidence="2 3">
    <name type="scientific">Kitasatospora cystarginea</name>
    <dbReference type="NCBI Taxonomy" id="58350"/>
    <lineage>
        <taxon>Bacteria</taxon>
        <taxon>Bacillati</taxon>
        <taxon>Actinomycetota</taxon>
        <taxon>Actinomycetes</taxon>
        <taxon>Kitasatosporales</taxon>
        <taxon>Streptomycetaceae</taxon>
        <taxon>Kitasatospora</taxon>
    </lineage>
</organism>
<feature type="transmembrane region" description="Helical" evidence="1">
    <location>
        <begin position="58"/>
        <end position="77"/>
    </location>
</feature>
<keyword evidence="1" id="KW-0472">Membrane</keyword>
<keyword evidence="1" id="KW-0812">Transmembrane</keyword>
<evidence type="ECO:0000313" key="3">
    <source>
        <dbReference type="Proteomes" id="UP001500305"/>
    </source>
</evidence>
<evidence type="ECO:0000256" key="1">
    <source>
        <dbReference type="SAM" id="Phobius"/>
    </source>
</evidence>
<evidence type="ECO:0000313" key="2">
    <source>
        <dbReference type="EMBL" id="GAA2263956.1"/>
    </source>
</evidence>